<gene>
    <name evidence="8" type="ORF">BESB_043170</name>
</gene>
<dbReference type="GO" id="GO:0003700">
    <property type="term" value="F:DNA-binding transcription factor activity"/>
    <property type="evidence" value="ECO:0007669"/>
    <property type="project" value="InterPro"/>
</dbReference>
<comment type="subcellular location">
    <subcellularLocation>
        <location evidence="1">Nucleus</location>
    </subcellularLocation>
</comment>
<evidence type="ECO:0000313" key="8">
    <source>
        <dbReference type="EMBL" id="PFH36125.1"/>
    </source>
</evidence>
<dbReference type="InterPro" id="IPR001471">
    <property type="entry name" value="AP2/ERF_dom"/>
</dbReference>
<dbReference type="Proteomes" id="UP000224006">
    <property type="component" value="Chromosome III"/>
</dbReference>
<keyword evidence="4" id="KW-0804">Transcription</keyword>
<evidence type="ECO:0000256" key="1">
    <source>
        <dbReference type="ARBA" id="ARBA00004123"/>
    </source>
</evidence>
<protein>
    <submittedName>
        <fullName evidence="8">AP2 domain transcription factor AP2IV-1</fullName>
    </submittedName>
</protein>
<evidence type="ECO:0000313" key="9">
    <source>
        <dbReference type="Proteomes" id="UP000224006"/>
    </source>
</evidence>
<keyword evidence="5" id="KW-0539">Nucleus</keyword>
<evidence type="ECO:0000256" key="2">
    <source>
        <dbReference type="ARBA" id="ARBA00023015"/>
    </source>
</evidence>
<evidence type="ECO:0000256" key="3">
    <source>
        <dbReference type="ARBA" id="ARBA00023125"/>
    </source>
</evidence>
<accession>A0A2A9MDP7</accession>
<evidence type="ECO:0000256" key="4">
    <source>
        <dbReference type="ARBA" id="ARBA00023163"/>
    </source>
</evidence>
<comment type="caution">
    <text evidence="8">The sequence shown here is derived from an EMBL/GenBank/DDBJ whole genome shotgun (WGS) entry which is preliminary data.</text>
</comment>
<dbReference type="GeneID" id="40309247"/>
<proteinExistence type="predicted"/>
<dbReference type="Pfam" id="PF00847">
    <property type="entry name" value="AP2"/>
    <property type="match status" value="1"/>
</dbReference>
<dbReference type="Gene3D" id="1.20.5.2050">
    <property type="match status" value="1"/>
</dbReference>
<evidence type="ECO:0000256" key="5">
    <source>
        <dbReference type="ARBA" id="ARBA00023242"/>
    </source>
</evidence>
<dbReference type="KEGG" id="bbes:BESB_043170"/>
<feature type="compositionally biased region" description="Basic and acidic residues" evidence="6">
    <location>
        <begin position="166"/>
        <end position="176"/>
    </location>
</feature>
<feature type="domain" description="AP2/ERF" evidence="7">
    <location>
        <begin position="88"/>
        <end position="143"/>
    </location>
</feature>
<dbReference type="EMBL" id="NWUJ01000003">
    <property type="protein sequence ID" value="PFH36125.1"/>
    <property type="molecule type" value="Genomic_DNA"/>
</dbReference>
<keyword evidence="2" id="KW-0805">Transcription regulation</keyword>
<dbReference type="RefSeq" id="XP_029220134.1">
    <property type="nucleotide sequence ID" value="XM_029362768.1"/>
</dbReference>
<name>A0A2A9MDP7_BESBE</name>
<sequence length="190" mass="22607">MSTPGCSSGRLGLFCRSFGTQRVVQKRRHQMRILHPSQTPYVPCEQRPPPIPHSLTASSTVKRLLNNNTIAAKEAAKRINWDAYISHQRGVRWHPQGAWRVQFSRRNHERNFFVRCECYFRVGIYGFQMAKDLAIRYRRRLEKEWEELEEQWMKLDILEAEQRAKSRERKEERLLLGEDEPEDSQPRGKE</sequence>
<dbReference type="GO" id="GO:0005634">
    <property type="term" value="C:nucleus"/>
    <property type="evidence" value="ECO:0007669"/>
    <property type="project" value="UniProtKB-SubCell"/>
</dbReference>
<dbReference type="GO" id="GO:0003677">
    <property type="term" value="F:DNA binding"/>
    <property type="evidence" value="ECO:0007669"/>
    <property type="project" value="UniProtKB-KW"/>
</dbReference>
<evidence type="ECO:0000259" key="7">
    <source>
        <dbReference type="Pfam" id="PF00847"/>
    </source>
</evidence>
<keyword evidence="9" id="KW-1185">Reference proteome</keyword>
<organism evidence="8 9">
    <name type="scientific">Besnoitia besnoiti</name>
    <name type="common">Apicomplexan protozoan</name>
    <dbReference type="NCBI Taxonomy" id="94643"/>
    <lineage>
        <taxon>Eukaryota</taxon>
        <taxon>Sar</taxon>
        <taxon>Alveolata</taxon>
        <taxon>Apicomplexa</taxon>
        <taxon>Conoidasida</taxon>
        <taxon>Coccidia</taxon>
        <taxon>Eucoccidiorida</taxon>
        <taxon>Eimeriorina</taxon>
        <taxon>Sarcocystidae</taxon>
        <taxon>Besnoitia</taxon>
    </lineage>
</organism>
<dbReference type="VEuPathDB" id="ToxoDB:BESB_043170"/>
<dbReference type="OrthoDB" id="330330at2759"/>
<keyword evidence="3" id="KW-0238">DNA-binding</keyword>
<reference evidence="8 9" key="1">
    <citation type="submission" date="2017-09" db="EMBL/GenBank/DDBJ databases">
        <title>Genome sequencing of Besnoitia besnoiti strain Bb-Ger1.</title>
        <authorList>
            <person name="Schares G."/>
            <person name="Venepally P."/>
            <person name="Lorenzi H.A."/>
        </authorList>
    </citation>
    <scope>NUCLEOTIDE SEQUENCE [LARGE SCALE GENOMIC DNA]</scope>
    <source>
        <strain evidence="8 9">Bb-Ger1</strain>
    </source>
</reference>
<feature type="region of interest" description="Disordered" evidence="6">
    <location>
        <begin position="166"/>
        <end position="190"/>
    </location>
</feature>
<dbReference type="AlphaFoldDB" id="A0A2A9MDP7"/>
<evidence type="ECO:0000256" key="6">
    <source>
        <dbReference type="SAM" id="MobiDB-lite"/>
    </source>
</evidence>